<accession>A0ABX2N730</accession>
<keyword evidence="2" id="KW-1185">Reference proteome</keyword>
<gene>
    <name evidence="1" type="ORF">HV819_00265</name>
</gene>
<evidence type="ECO:0000313" key="2">
    <source>
        <dbReference type="Proteomes" id="UP000540919"/>
    </source>
</evidence>
<dbReference type="RefSeq" id="WP_176269268.1">
    <property type="nucleotide sequence ID" value="NZ_JABVBA010000001.1"/>
</dbReference>
<dbReference type="Pfam" id="PF19791">
    <property type="entry name" value="DUF6275"/>
    <property type="match status" value="1"/>
</dbReference>
<evidence type="ECO:0000313" key="1">
    <source>
        <dbReference type="EMBL" id="NVF10453.1"/>
    </source>
</evidence>
<dbReference type="Proteomes" id="UP000540919">
    <property type="component" value="Unassembled WGS sequence"/>
</dbReference>
<protein>
    <submittedName>
        <fullName evidence="1">Uncharacterized protein</fullName>
    </submittedName>
</protein>
<name>A0ABX2N730_9FIRM</name>
<sequence length="103" mass="12231">MKHEDFIEIAKREVVSVESVYLDIPLDVREKLDVKDVFVVWSCKTLQNSKALLSMPHKGALYYEFTLNGDKEEIYMNAYRKLVNKKLDKNYIKSNHKDIYERT</sequence>
<dbReference type="EMBL" id="JABVBA010000001">
    <property type="protein sequence ID" value="NVF10453.1"/>
    <property type="molecule type" value="Genomic_DNA"/>
</dbReference>
<proteinExistence type="predicted"/>
<dbReference type="InterPro" id="IPR046242">
    <property type="entry name" value="DUF6275"/>
</dbReference>
<organism evidence="1 2">
    <name type="scientific">Anaerococcus faecalis</name>
    <dbReference type="NCBI Taxonomy" id="2742993"/>
    <lineage>
        <taxon>Bacteria</taxon>
        <taxon>Bacillati</taxon>
        <taxon>Bacillota</taxon>
        <taxon>Tissierellia</taxon>
        <taxon>Tissierellales</taxon>
        <taxon>Peptoniphilaceae</taxon>
        <taxon>Anaerococcus</taxon>
    </lineage>
</organism>
<comment type="caution">
    <text evidence="1">The sequence shown here is derived from an EMBL/GenBank/DDBJ whole genome shotgun (WGS) entry which is preliminary data.</text>
</comment>
<reference evidence="1 2" key="1">
    <citation type="submission" date="2020-06" db="EMBL/GenBank/DDBJ databases">
        <title>Anaerococcus sp. nov., isolated form swine feces.</title>
        <authorList>
            <person name="Yu S."/>
        </authorList>
    </citation>
    <scope>NUCLEOTIDE SEQUENCE [LARGE SCALE GENOMIC DNA]</scope>
    <source>
        <strain evidence="1 2">AGMB00486</strain>
    </source>
</reference>